<gene>
    <name evidence="2" type="ORF">DILT_LOCUS2270</name>
</gene>
<protein>
    <submittedName>
        <fullName evidence="2">Uncharacterized protein</fullName>
    </submittedName>
</protein>
<keyword evidence="3" id="KW-1185">Reference proteome</keyword>
<feature type="region of interest" description="Disordered" evidence="1">
    <location>
        <begin position="52"/>
        <end position="104"/>
    </location>
</feature>
<organism evidence="2 3">
    <name type="scientific">Dibothriocephalus latus</name>
    <name type="common">Fish tapeworm</name>
    <name type="synonym">Diphyllobothrium latum</name>
    <dbReference type="NCBI Taxonomy" id="60516"/>
    <lineage>
        <taxon>Eukaryota</taxon>
        <taxon>Metazoa</taxon>
        <taxon>Spiralia</taxon>
        <taxon>Lophotrochozoa</taxon>
        <taxon>Platyhelminthes</taxon>
        <taxon>Cestoda</taxon>
        <taxon>Eucestoda</taxon>
        <taxon>Diphyllobothriidea</taxon>
        <taxon>Diphyllobothriidae</taxon>
        <taxon>Dibothriocephalus</taxon>
    </lineage>
</organism>
<name>A0A3P6SEP9_DIBLA</name>
<evidence type="ECO:0000256" key="1">
    <source>
        <dbReference type="SAM" id="MobiDB-lite"/>
    </source>
</evidence>
<dbReference type="EMBL" id="UYRU01041871">
    <property type="protein sequence ID" value="VDK70697.1"/>
    <property type="molecule type" value="Genomic_DNA"/>
</dbReference>
<accession>A0A3P6SEP9</accession>
<dbReference type="Proteomes" id="UP000281553">
    <property type="component" value="Unassembled WGS sequence"/>
</dbReference>
<feature type="compositionally biased region" description="Polar residues" evidence="1">
    <location>
        <begin position="75"/>
        <end position="98"/>
    </location>
</feature>
<feature type="compositionally biased region" description="Polar residues" evidence="1">
    <location>
        <begin position="56"/>
        <end position="66"/>
    </location>
</feature>
<dbReference type="OrthoDB" id="10511263at2759"/>
<dbReference type="AlphaFoldDB" id="A0A3P6SEP9"/>
<reference evidence="2 3" key="1">
    <citation type="submission" date="2018-11" db="EMBL/GenBank/DDBJ databases">
        <authorList>
            <consortium name="Pathogen Informatics"/>
        </authorList>
    </citation>
    <scope>NUCLEOTIDE SEQUENCE [LARGE SCALE GENOMIC DNA]</scope>
</reference>
<sequence>MASMVVVERTISTSKSAANTTSGVYLNGTGVGAVSIGDTTGSVINGAATAAASVDGNESISSSCSPEQEDEAASPQGQDNFDINLADNTGSIENNFQEFPNEPG</sequence>
<proteinExistence type="predicted"/>
<evidence type="ECO:0000313" key="2">
    <source>
        <dbReference type="EMBL" id="VDK70697.1"/>
    </source>
</evidence>
<evidence type="ECO:0000313" key="3">
    <source>
        <dbReference type="Proteomes" id="UP000281553"/>
    </source>
</evidence>